<evidence type="ECO:0000256" key="5">
    <source>
        <dbReference type="ARBA" id="ARBA00022729"/>
    </source>
</evidence>
<evidence type="ECO:0000256" key="3">
    <source>
        <dbReference type="ARBA" id="ARBA00022452"/>
    </source>
</evidence>
<dbReference type="SUPFAM" id="SSF56935">
    <property type="entry name" value="Porins"/>
    <property type="match status" value="1"/>
</dbReference>
<dbReference type="EMBL" id="JAXGFP010000004">
    <property type="protein sequence ID" value="MEG3184318.1"/>
    <property type="molecule type" value="Genomic_DNA"/>
</dbReference>
<dbReference type="InterPro" id="IPR000531">
    <property type="entry name" value="Beta-barrel_TonB"/>
</dbReference>
<accession>A0ABU7YZT0</accession>
<dbReference type="PROSITE" id="PS52016">
    <property type="entry name" value="TONB_DEPENDENT_REC_3"/>
    <property type="match status" value="1"/>
</dbReference>
<comment type="subcellular location">
    <subcellularLocation>
        <location evidence="1 9">Cell outer membrane</location>
        <topology evidence="1 9">Multi-pass membrane protein</topology>
    </subcellularLocation>
</comment>
<evidence type="ECO:0000256" key="2">
    <source>
        <dbReference type="ARBA" id="ARBA00022448"/>
    </source>
</evidence>
<evidence type="ECO:0000313" key="15">
    <source>
        <dbReference type="EMBL" id="MEG3184318.1"/>
    </source>
</evidence>
<dbReference type="Pfam" id="PF00593">
    <property type="entry name" value="TonB_dep_Rec_b-barrel"/>
    <property type="match status" value="1"/>
</dbReference>
<dbReference type="InterPro" id="IPR037066">
    <property type="entry name" value="Plug_dom_sf"/>
</dbReference>
<feature type="signal peptide" evidence="12">
    <location>
        <begin position="1"/>
        <end position="26"/>
    </location>
</feature>
<evidence type="ECO:0000256" key="8">
    <source>
        <dbReference type="ARBA" id="ARBA00023237"/>
    </source>
</evidence>
<reference evidence="15 16" key="1">
    <citation type="journal article" date="2016" name="Int. J. Syst. Evol. Microbiol.">
        <title>Lysobacter erysipheiresistens sp. nov., an antagonist of powdery mildew, isolated from tobacco-cultivated soil.</title>
        <authorList>
            <person name="Xie B."/>
            <person name="Li T."/>
            <person name="Lin X."/>
            <person name="Wang C.J."/>
            <person name="Chen Y.J."/>
            <person name="Liu W.J."/>
            <person name="Zhao Z.W."/>
        </authorList>
    </citation>
    <scope>NUCLEOTIDE SEQUENCE [LARGE SCALE GENOMIC DNA]</scope>
    <source>
        <strain evidence="15 16">RS-LYSO-3</strain>
    </source>
</reference>
<organism evidence="15 16">
    <name type="scientific">Novilysobacter erysipheiresistens</name>
    <dbReference type="NCBI Taxonomy" id="1749332"/>
    <lineage>
        <taxon>Bacteria</taxon>
        <taxon>Pseudomonadati</taxon>
        <taxon>Pseudomonadota</taxon>
        <taxon>Gammaproteobacteria</taxon>
        <taxon>Lysobacterales</taxon>
        <taxon>Lysobacteraceae</taxon>
        <taxon>Novilysobacter</taxon>
    </lineage>
</organism>
<feature type="chain" id="PRO_5045098806" evidence="12">
    <location>
        <begin position="27"/>
        <end position="913"/>
    </location>
</feature>
<evidence type="ECO:0000256" key="11">
    <source>
        <dbReference type="RuleBase" id="RU003357"/>
    </source>
</evidence>
<feature type="short sequence motif" description="TonB box" evidence="10">
    <location>
        <begin position="47"/>
        <end position="53"/>
    </location>
</feature>
<keyword evidence="7 9" id="KW-0472">Membrane</keyword>
<protein>
    <submittedName>
        <fullName evidence="15">TonB-dependent receptor</fullName>
    </submittedName>
</protein>
<proteinExistence type="inferred from homology"/>
<keyword evidence="8 9" id="KW-0998">Cell outer membrane</keyword>
<keyword evidence="3 9" id="KW-1134">Transmembrane beta strand</keyword>
<keyword evidence="4 9" id="KW-0812">Transmembrane</keyword>
<evidence type="ECO:0000313" key="16">
    <source>
        <dbReference type="Proteomes" id="UP001355056"/>
    </source>
</evidence>
<evidence type="ECO:0000256" key="6">
    <source>
        <dbReference type="ARBA" id="ARBA00023077"/>
    </source>
</evidence>
<feature type="domain" description="TonB-dependent receptor plug" evidence="14">
    <location>
        <begin position="64"/>
        <end position="176"/>
    </location>
</feature>
<evidence type="ECO:0000259" key="13">
    <source>
        <dbReference type="Pfam" id="PF00593"/>
    </source>
</evidence>
<evidence type="ECO:0000256" key="10">
    <source>
        <dbReference type="PROSITE-ProRule" id="PRU10143"/>
    </source>
</evidence>
<dbReference type="RefSeq" id="WP_332616815.1">
    <property type="nucleotide sequence ID" value="NZ_JAXGFP010000004.1"/>
</dbReference>
<dbReference type="InterPro" id="IPR039426">
    <property type="entry name" value="TonB-dep_rcpt-like"/>
</dbReference>
<keyword evidence="15" id="KW-0675">Receptor</keyword>
<dbReference type="Proteomes" id="UP001355056">
    <property type="component" value="Unassembled WGS sequence"/>
</dbReference>
<dbReference type="Gene3D" id="2.40.170.20">
    <property type="entry name" value="TonB-dependent receptor, beta-barrel domain"/>
    <property type="match status" value="1"/>
</dbReference>
<keyword evidence="6 10" id="KW-0798">TonB box</keyword>
<dbReference type="PANTHER" id="PTHR47234:SF2">
    <property type="entry name" value="TONB-DEPENDENT RECEPTOR"/>
    <property type="match status" value="1"/>
</dbReference>
<keyword evidence="16" id="KW-1185">Reference proteome</keyword>
<dbReference type="InterPro" id="IPR012910">
    <property type="entry name" value="Plug_dom"/>
</dbReference>
<name>A0ABU7YZT0_9GAMM</name>
<dbReference type="CDD" id="cd01347">
    <property type="entry name" value="ligand_gated_channel"/>
    <property type="match status" value="1"/>
</dbReference>
<evidence type="ECO:0000259" key="14">
    <source>
        <dbReference type="Pfam" id="PF07715"/>
    </source>
</evidence>
<evidence type="ECO:0000256" key="12">
    <source>
        <dbReference type="SAM" id="SignalP"/>
    </source>
</evidence>
<dbReference type="PANTHER" id="PTHR47234">
    <property type="match status" value="1"/>
</dbReference>
<evidence type="ECO:0000256" key="7">
    <source>
        <dbReference type="ARBA" id="ARBA00023136"/>
    </source>
</evidence>
<dbReference type="InterPro" id="IPR010916">
    <property type="entry name" value="TonB_box_CS"/>
</dbReference>
<dbReference type="Gene3D" id="2.170.130.10">
    <property type="entry name" value="TonB-dependent receptor, plug domain"/>
    <property type="match status" value="1"/>
</dbReference>
<dbReference type="PROSITE" id="PS00430">
    <property type="entry name" value="TONB_DEPENDENT_REC_1"/>
    <property type="match status" value="1"/>
</dbReference>
<evidence type="ECO:0000256" key="4">
    <source>
        <dbReference type="ARBA" id="ARBA00022692"/>
    </source>
</evidence>
<evidence type="ECO:0000256" key="1">
    <source>
        <dbReference type="ARBA" id="ARBA00004571"/>
    </source>
</evidence>
<comment type="caution">
    <text evidence="15">The sequence shown here is derived from an EMBL/GenBank/DDBJ whole genome shotgun (WGS) entry which is preliminary data.</text>
</comment>
<evidence type="ECO:0000256" key="9">
    <source>
        <dbReference type="PROSITE-ProRule" id="PRU01360"/>
    </source>
</evidence>
<dbReference type="Pfam" id="PF07715">
    <property type="entry name" value="Plug"/>
    <property type="match status" value="1"/>
</dbReference>
<comment type="similarity">
    <text evidence="9 11">Belongs to the TonB-dependent receptor family.</text>
</comment>
<gene>
    <name evidence="15" type="ORF">SNE34_09875</name>
</gene>
<keyword evidence="5 12" id="KW-0732">Signal</keyword>
<keyword evidence="2 9" id="KW-0813">Transport</keyword>
<sequence>MSCKRNHLALAIGALLSAGIANTAFAQTAEPAATSADTAQDPKTMDTVTVTGSHIKRAQISGVGPVTVIDREAIERSGAISVETLLQRLPAAAGFAGNQTNAYWASNGYGTTQVNLRGLGINRTLVLLNGRRIVNGGTGANSSVDLNIIPVALIERVEVLKDGASAIYGADAVAGVVNIITRDEFDGAEVSVSYGETFQQDGEEGSVDLTWGMTGDRGSIMGAINYSAIGTVNMADRAPCGLGESDGELVCIGSSTTIGGRAVLADGSRVNFNQDPNGDGDAFAPYSPELHNLNFTPYLNAVNPIRRLSFSTFGNLSLNDNVTLFTELMYTNRQSDQLATPGALGAYRPINIAADHPTNPTGQDLLLQRRSLMEAGVREFYQETNTFRTVLGLEGQFEMGGGWWDWSTAVNWGRNTGIDGSTNVANLDRLDQTLDTSVCSSAPGAAIPCADYLGAGDVTQEVLDYILFTSRDTGGNEQKSFIANVSGQPFELPAGWVGVATGIEIREESGWRDPDQLTILGIANGNQQDPIAGEYTAKEAFAEIALPLLKDKPFAEMLTLNAAVRYSDYDLFGADTNYKVGLDWQLVPSFKIRANYATAFRIPNVPELFGGVAEGGLTTTDPCSGWSSLSPSSVVYQNCQASGVPVGFTQLGNSILTTVGGNANLEPEDAETLTIGTVWTPTFAPNLTLTLDYFNIKIENAIQRIDGSTKLAICYESQGLSHPFCSSSNFTRNALTGEINFLSAQPVNAASERVSGLDLGMLYRFDVAGIDANVSWDVSYLKNYDVRPFLGAEEINYAGMITGGSGSFTHWRSFGSLTLVEGPWSGSYSLQYIGSAEDINASPGDIGDHSPSVAYHNAQVKYAFSPSFDLAFGVDNLFDKKAPFIQSWTDANTDTMTYDLLGRRWNAKLTYRW</sequence>
<feature type="domain" description="TonB-dependent receptor-like beta-barrel" evidence="13">
    <location>
        <begin position="469"/>
        <end position="877"/>
    </location>
</feature>
<dbReference type="InterPro" id="IPR036942">
    <property type="entry name" value="Beta-barrel_TonB_sf"/>
</dbReference>